<evidence type="ECO:0000313" key="1">
    <source>
        <dbReference type="EMBL" id="AWG24599.1"/>
    </source>
</evidence>
<name>A0A2S1LLL0_9FLAO</name>
<evidence type="ECO:0008006" key="3">
    <source>
        <dbReference type="Google" id="ProtNLM"/>
    </source>
</evidence>
<gene>
    <name evidence="1" type="ORF">FK004_04825</name>
</gene>
<sequence length="256" mass="29403">MKKYCCIIAIIALMTSCKTTKSVVAESGAVSDAASSKIIAGHYDRKFDFSTLYIKANVRYQDPKQTQNVSAEIKIKKDEMILVSIRFLGFTVAKAIITPKEVKYYEKVGSKYFEGDYRTLSQWLGTDLDYTKVQNMLIGKAMDDLTKSKYRSTIENELYKLESTTGSVKKSFYFEGANYLIKKQEIAQPEQQRDLQVNYPAYKEYPEVILPLKVVIDAMQKEKKTNISIDYNTITFNEQLSFPYAVPEGYERIFID</sequence>
<keyword evidence="2" id="KW-1185">Reference proteome</keyword>
<dbReference type="EMBL" id="CP020919">
    <property type="protein sequence ID" value="AWG24599.1"/>
    <property type="molecule type" value="Genomic_DNA"/>
</dbReference>
<reference evidence="1 2" key="1">
    <citation type="submission" date="2017-04" db="EMBL/GenBank/DDBJ databases">
        <title>Complete genome sequence of Flavobacterium kingsejong AJ004.</title>
        <authorList>
            <person name="Lee P.C."/>
        </authorList>
    </citation>
    <scope>NUCLEOTIDE SEQUENCE [LARGE SCALE GENOMIC DNA]</scope>
    <source>
        <strain evidence="1 2">AJ004</strain>
    </source>
</reference>
<dbReference type="RefSeq" id="WP_108736235.1">
    <property type="nucleotide sequence ID" value="NZ_CP020919.1"/>
</dbReference>
<organism evidence="1 2">
    <name type="scientific">Flavobacterium kingsejongi</name>
    <dbReference type="NCBI Taxonomy" id="1678728"/>
    <lineage>
        <taxon>Bacteria</taxon>
        <taxon>Pseudomonadati</taxon>
        <taxon>Bacteroidota</taxon>
        <taxon>Flavobacteriia</taxon>
        <taxon>Flavobacteriales</taxon>
        <taxon>Flavobacteriaceae</taxon>
        <taxon>Flavobacterium</taxon>
    </lineage>
</organism>
<dbReference type="AlphaFoldDB" id="A0A2S1LLL0"/>
<dbReference type="Proteomes" id="UP000244677">
    <property type="component" value="Chromosome"/>
</dbReference>
<dbReference type="Gene3D" id="2.50.20.10">
    <property type="entry name" value="Lipoprotein localisation LolA/LolB/LppX"/>
    <property type="match status" value="1"/>
</dbReference>
<dbReference type="OrthoDB" id="849114at2"/>
<dbReference type="PROSITE" id="PS51257">
    <property type="entry name" value="PROKAR_LIPOPROTEIN"/>
    <property type="match status" value="1"/>
</dbReference>
<protein>
    <recommendedName>
        <fullName evidence="3">DUF4292 domain-containing protein</fullName>
    </recommendedName>
</protein>
<accession>A0A2S1LLL0</accession>
<dbReference type="Pfam" id="PF14125">
    <property type="entry name" value="DUF4292"/>
    <property type="match status" value="1"/>
</dbReference>
<proteinExistence type="predicted"/>
<dbReference type="KEGG" id="fki:FK004_04825"/>
<evidence type="ECO:0000313" key="2">
    <source>
        <dbReference type="Proteomes" id="UP000244677"/>
    </source>
</evidence>
<dbReference type="InterPro" id="IPR025634">
    <property type="entry name" value="DUF4292"/>
</dbReference>